<reference evidence="6 7" key="1">
    <citation type="submission" date="2012-11" db="EMBL/GenBank/DDBJ databases">
        <title>Whole genome sequence of Acidocella aminolytica 101 = DSM 11237.</title>
        <authorList>
            <person name="Azuma Y."/>
            <person name="Higashiura N."/>
            <person name="Hirakawa H."/>
            <person name="Matsushita K."/>
        </authorList>
    </citation>
    <scope>NUCLEOTIDE SEQUENCE [LARGE SCALE GENOMIC DNA]</scope>
    <source>
        <strain evidence="7">101 / DSM 11237</strain>
    </source>
</reference>
<dbReference type="GO" id="GO:0005886">
    <property type="term" value="C:plasma membrane"/>
    <property type="evidence" value="ECO:0007669"/>
    <property type="project" value="UniProtKB-SubCell"/>
</dbReference>
<dbReference type="InterPro" id="IPR050189">
    <property type="entry name" value="MFS_Efflux_Transporters"/>
</dbReference>
<dbReference type="EMBL" id="BANC01000041">
    <property type="protein sequence ID" value="GAN80256.1"/>
    <property type="molecule type" value="Genomic_DNA"/>
</dbReference>
<evidence type="ECO:0000256" key="4">
    <source>
        <dbReference type="ARBA" id="ARBA00022989"/>
    </source>
</evidence>
<evidence type="ECO:0000256" key="2">
    <source>
        <dbReference type="ARBA" id="ARBA00022475"/>
    </source>
</evidence>
<sequence length="113" mass="11843">MFIAFTIILAAFTGTADHLLEAEITLALWAVCSFASIPAMQINLVNLGKALPNLISTLNISAFNASNALGSWVGGVVISHGLGLTAVPPTAALPPVLFVKFLTKKDLHYAQPV</sequence>
<dbReference type="PANTHER" id="PTHR43124">
    <property type="entry name" value="PURINE EFFLUX PUMP PBUE"/>
    <property type="match status" value="1"/>
</dbReference>
<dbReference type="AlphaFoldDB" id="A0A0D6PFW9"/>
<name>A0A0D6PFW9_9PROT</name>
<keyword evidence="3" id="KW-0812">Transmembrane</keyword>
<dbReference type="Proteomes" id="UP000032668">
    <property type="component" value="Unassembled WGS sequence"/>
</dbReference>
<dbReference type="PANTHER" id="PTHR43124:SF8">
    <property type="entry name" value="INNER MEMBRANE TRANSPORT PROTEIN YDHP"/>
    <property type="match status" value="1"/>
</dbReference>
<comment type="caution">
    <text evidence="6">The sequence shown here is derived from an EMBL/GenBank/DDBJ whole genome shotgun (WGS) entry which is preliminary data.</text>
</comment>
<gene>
    <name evidence="6" type="ORF">Aam_041_023</name>
</gene>
<comment type="subcellular location">
    <subcellularLocation>
        <location evidence="1">Cell membrane</location>
        <topology evidence="1">Multi-pass membrane protein</topology>
    </subcellularLocation>
</comment>
<evidence type="ECO:0000313" key="6">
    <source>
        <dbReference type="EMBL" id="GAN80256.1"/>
    </source>
</evidence>
<keyword evidence="4" id="KW-1133">Transmembrane helix</keyword>
<proteinExistence type="predicted"/>
<evidence type="ECO:0000256" key="5">
    <source>
        <dbReference type="ARBA" id="ARBA00023136"/>
    </source>
</evidence>
<organism evidence="6 7">
    <name type="scientific">Acidocella aminolytica 101 = DSM 11237</name>
    <dbReference type="NCBI Taxonomy" id="1120923"/>
    <lineage>
        <taxon>Bacteria</taxon>
        <taxon>Pseudomonadati</taxon>
        <taxon>Pseudomonadota</taxon>
        <taxon>Alphaproteobacteria</taxon>
        <taxon>Acetobacterales</taxon>
        <taxon>Acidocellaceae</taxon>
        <taxon>Acidocella</taxon>
    </lineage>
</organism>
<keyword evidence="7" id="KW-1185">Reference proteome</keyword>
<dbReference type="GO" id="GO:0022857">
    <property type="term" value="F:transmembrane transporter activity"/>
    <property type="evidence" value="ECO:0007669"/>
    <property type="project" value="TreeGrafter"/>
</dbReference>
<keyword evidence="5" id="KW-0472">Membrane</keyword>
<keyword evidence="2" id="KW-1003">Cell membrane</keyword>
<evidence type="ECO:0000313" key="7">
    <source>
        <dbReference type="Proteomes" id="UP000032668"/>
    </source>
</evidence>
<evidence type="ECO:0000256" key="1">
    <source>
        <dbReference type="ARBA" id="ARBA00004651"/>
    </source>
</evidence>
<protein>
    <submittedName>
        <fullName evidence="6">Major facilitator superfamily transporter</fullName>
    </submittedName>
</protein>
<evidence type="ECO:0000256" key="3">
    <source>
        <dbReference type="ARBA" id="ARBA00022692"/>
    </source>
</evidence>
<accession>A0A0D6PFW9</accession>